<evidence type="ECO:0000256" key="1">
    <source>
        <dbReference type="SAM" id="MobiDB-lite"/>
    </source>
</evidence>
<dbReference type="InterPro" id="IPR008972">
    <property type="entry name" value="Cupredoxin"/>
</dbReference>
<dbReference type="OrthoDB" id="2331100at2759"/>
<accession>A0A0H2RW16</accession>
<evidence type="ECO:0000313" key="4">
    <source>
        <dbReference type="Proteomes" id="UP000053477"/>
    </source>
</evidence>
<evidence type="ECO:0000313" key="3">
    <source>
        <dbReference type="EMBL" id="KLO13628.1"/>
    </source>
</evidence>
<dbReference type="SUPFAM" id="SSF49503">
    <property type="entry name" value="Cupredoxins"/>
    <property type="match status" value="1"/>
</dbReference>
<dbReference type="EMBL" id="KQ085956">
    <property type="protein sequence ID" value="KLO13628.1"/>
    <property type="molecule type" value="Genomic_DNA"/>
</dbReference>
<protein>
    <recommendedName>
        <fullName evidence="5">Cupredoxin</fullName>
    </recommendedName>
</protein>
<keyword evidence="4" id="KW-1185">Reference proteome</keyword>
<dbReference type="PANTHER" id="PTHR34883">
    <property type="entry name" value="SERINE-RICH PROTEIN, PUTATIVE-RELATED-RELATED"/>
    <property type="match status" value="1"/>
</dbReference>
<feature type="compositionally biased region" description="Low complexity" evidence="1">
    <location>
        <begin position="151"/>
        <end position="172"/>
    </location>
</feature>
<reference evidence="3 4" key="1">
    <citation type="submission" date="2015-04" db="EMBL/GenBank/DDBJ databases">
        <title>Complete genome sequence of Schizopora paradoxa KUC8140, a cosmopolitan wood degrader in East Asia.</title>
        <authorList>
            <consortium name="DOE Joint Genome Institute"/>
            <person name="Min B."/>
            <person name="Park H."/>
            <person name="Jang Y."/>
            <person name="Kim J.-J."/>
            <person name="Kim K.H."/>
            <person name="Pangilinan J."/>
            <person name="Lipzen A."/>
            <person name="Riley R."/>
            <person name="Grigoriev I.V."/>
            <person name="Spatafora J.W."/>
            <person name="Choi I.-G."/>
        </authorList>
    </citation>
    <scope>NUCLEOTIDE SEQUENCE [LARGE SCALE GENOMIC DNA]</scope>
    <source>
        <strain evidence="3 4">KUC8140</strain>
    </source>
</reference>
<feature type="signal peptide" evidence="2">
    <location>
        <begin position="1"/>
        <end position="16"/>
    </location>
</feature>
<organism evidence="3 4">
    <name type="scientific">Schizopora paradoxa</name>
    <dbReference type="NCBI Taxonomy" id="27342"/>
    <lineage>
        <taxon>Eukaryota</taxon>
        <taxon>Fungi</taxon>
        <taxon>Dikarya</taxon>
        <taxon>Basidiomycota</taxon>
        <taxon>Agaricomycotina</taxon>
        <taxon>Agaricomycetes</taxon>
        <taxon>Hymenochaetales</taxon>
        <taxon>Schizoporaceae</taxon>
        <taxon>Schizopora</taxon>
    </lineage>
</organism>
<keyword evidence="2" id="KW-0732">Signal</keyword>
<dbReference type="PANTHER" id="PTHR34883:SF15">
    <property type="entry name" value="EXTRACELLULAR SERINE-RICH PROTEIN"/>
    <property type="match status" value="1"/>
</dbReference>
<proteinExistence type="predicted"/>
<dbReference type="InParanoid" id="A0A0H2RW16"/>
<name>A0A0H2RW16_9AGAM</name>
<evidence type="ECO:0008006" key="5">
    <source>
        <dbReference type="Google" id="ProtNLM"/>
    </source>
</evidence>
<dbReference type="Proteomes" id="UP000053477">
    <property type="component" value="Unassembled WGS sequence"/>
</dbReference>
<sequence length="197" mass="20440">MRSALLILAATSLAHATNIFIQVASPSNGDNTTTFTPQRVTAGVGDIVFFNFTDGNHTATQSTFAGPCIFAASLNGFDSGFRPNLNGTDVPTPIQSVPILDSNANTPLWFFDASPGACGSGAVGVINSNENGNETLAAFVRNAERLNGTMTTSSSPSATNTSPASSTTTSSSDAKQHFHVPFLMSILAPVLFAMAQF</sequence>
<dbReference type="Gene3D" id="2.60.40.420">
    <property type="entry name" value="Cupredoxins - blue copper proteins"/>
    <property type="match status" value="1"/>
</dbReference>
<feature type="chain" id="PRO_5005201845" description="Cupredoxin" evidence="2">
    <location>
        <begin position="17"/>
        <end position="197"/>
    </location>
</feature>
<evidence type="ECO:0000256" key="2">
    <source>
        <dbReference type="SAM" id="SignalP"/>
    </source>
</evidence>
<feature type="region of interest" description="Disordered" evidence="1">
    <location>
        <begin position="148"/>
        <end position="172"/>
    </location>
</feature>
<dbReference type="AlphaFoldDB" id="A0A0H2RW16"/>
<dbReference type="InterPro" id="IPR052953">
    <property type="entry name" value="Ser-rich/MCO-related"/>
</dbReference>
<dbReference type="CDD" id="cd00920">
    <property type="entry name" value="Cupredoxin"/>
    <property type="match status" value="1"/>
</dbReference>
<gene>
    <name evidence="3" type="ORF">SCHPADRAFT_915173</name>
</gene>